<feature type="transmembrane region" description="Helical" evidence="6">
    <location>
        <begin position="459"/>
        <end position="476"/>
    </location>
</feature>
<proteinExistence type="predicted"/>
<feature type="transmembrane region" description="Helical" evidence="6">
    <location>
        <begin position="301"/>
        <end position="322"/>
    </location>
</feature>
<protein>
    <submittedName>
        <fullName evidence="8">Major Facilitator Superfamily protein</fullName>
    </submittedName>
</protein>
<evidence type="ECO:0000256" key="3">
    <source>
        <dbReference type="ARBA" id="ARBA00022692"/>
    </source>
</evidence>
<dbReference type="EMBL" id="FXTP01000004">
    <property type="protein sequence ID" value="SMO55154.1"/>
    <property type="molecule type" value="Genomic_DNA"/>
</dbReference>
<dbReference type="CDD" id="cd17353">
    <property type="entry name" value="MFS_OFA_like"/>
    <property type="match status" value="1"/>
</dbReference>
<evidence type="ECO:0000313" key="9">
    <source>
        <dbReference type="Proteomes" id="UP000317557"/>
    </source>
</evidence>
<dbReference type="PROSITE" id="PS50850">
    <property type="entry name" value="MFS"/>
    <property type="match status" value="1"/>
</dbReference>
<feature type="transmembrane region" description="Helical" evidence="6">
    <location>
        <begin position="391"/>
        <end position="414"/>
    </location>
</feature>
<dbReference type="InterPro" id="IPR020846">
    <property type="entry name" value="MFS_dom"/>
</dbReference>
<dbReference type="InterPro" id="IPR052983">
    <property type="entry name" value="MFS_Riboflavin_Transporter"/>
</dbReference>
<dbReference type="AlphaFoldDB" id="A0A521C6W3"/>
<organism evidence="8 9">
    <name type="scientific">Gracilimonas mengyeensis</name>
    <dbReference type="NCBI Taxonomy" id="1302730"/>
    <lineage>
        <taxon>Bacteria</taxon>
        <taxon>Pseudomonadati</taxon>
        <taxon>Balneolota</taxon>
        <taxon>Balneolia</taxon>
        <taxon>Balneolales</taxon>
        <taxon>Balneolaceae</taxon>
        <taxon>Gracilimonas</taxon>
    </lineage>
</organism>
<dbReference type="Gene3D" id="1.20.1250.20">
    <property type="entry name" value="MFS general substrate transporter like domains"/>
    <property type="match status" value="2"/>
</dbReference>
<reference evidence="8 9" key="1">
    <citation type="submission" date="2017-05" db="EMBL/GenBank/DDBJ databases">
        <authorList>
            <person name="Varghese N."/>
            <person name="Submissions S."/>
        </authorList>
    </citation>
    <scope>NUCLEOTIDE SEQUENCE [LARGE SCALE GENOMIC DNA]</scope>
    <source>
        <strain evidence="8 9">DSM 21985</strain>
    </source>
</reference>
<feature type="transmembrane region" description="Helical" evidence="6">
    <location>
        <begin position="367"/>
        <end position="385"/>
    </location>
</feature>
<feature type="transmembrane region" description="Helical" evidence="6">
    <location>
        <begin position="426"/>
        <end position="447"/>
    </location>
</feature>
<evidence type="ECO:0000256" key="5">
    <source>
        <dbReference type="ARBA" id="ARBA00023136"/>
    </source>
</evidence>
<evidence type="ECO:0000256" key="1">
    <source>
        <dbReference type="ARBA" id="ARBA00004141"/>
    </source>
</evidence>
<keyword evidence="9" id="KW-1185">Reference proteome</keyword>
<feature type="transmembrane region" description="Helical" evidence="6">
    <location>
        <begin position="334"/>
        <end position="355"/>
    </location>
</feature>
<feature type="transmembrane region" description="Helical" evidence="6">
    <location>
        <begin position="131"/>
        <end position="152"/>
    </location>
</feature>
<feature type="transmembrane region" description="Helical" evidence="6">
    <location>
        <begin position="72"/>
        <end position="93"/>
    </location>
</feature>
<evidence type="ECO:0000259" key="7">
    <source>
        <dbReference type="PROSITE" id="PS50850"/>
    </source>
</evidence>
<feature type="transmembrane region" description="Helical" evidence="6">
    <location>
        <begin position="239"/>
        <end position="261"/>
    </location>
</feature>
<evidence type="ECO:0000313" key="8">
    <source>
        <dbReference type="EMBL" id="SMO55154.1"/>
    </source>
</evidence>
<dbReference type="InterPro" id="IPR011701">
    <property type="entry name" value="MFS"/>
</dbReference>
<feature type="domain" description="Major facilitator superfamily (MFS) profile" evidence="7">
    <location>
        <begin position="6"/>
        <end position="481"/>
    </location>
</feature>
<keyword evidence="4 6" id="KW-1133">Transmembrane helix</keyword>
<sequence length="505" mass="54812">MKNRWFIAASAVGIHISIGSVYAYSAWKMPLENTFGWSATSTSLAFSIAIFFLGLSAAVLGRLIERHGPSKGGLLSAAFFSVGLFGSALAAYLESIWLFYLFFGVISGIGLGLGYISPVSTLVKWFPDRRGLATGLAIMGFGFGGLVCAHLIDVFNPAQAELVLPKELSAKEYVDLQSSNAAKVETMLAGVPSLADFKANESELTELQRQGQEESALYQSIQEANAPFKTVVLYDKSSIVIAFLALGVIYLIVMLPSALYITPPPADYAEKYFSGDNAVSKQNMVNVPEVTAFEALKTPGFYGLWIMLFINVACGIAVIATAKKMGYEMVRLSVEMSTLLVMGISLFNGLGRIMWASLSDYIGRSNTYVAFFLIQILAFPLLANLTTSPVLFMLVTFVILTCYGGGFASIPAYISDLFGLKEMPTIHGFILTAWSLAGIVGPLLNAYVYEQTKSYQQSLYVFGGAFVVALVVSLLMKLEIRRIQKPATEKARSVSYKGDVEQAFD</sequence>
<dbReference type="PANTHER" id="PTHR43385:SF1">
    <property type="entry name" value="RIBOFLAVIN TRANSPORTER RIBJ"/>
    <property type="match status" value="1"/>
</dbReference>
<gene>
    <name evidence="8" type="ORF">SAMN06265219_104223</name>
</gene>
<evidence type="ECO:0000256" key="4">
    <source>
        <dbReference type="ARBA" id="ARBA00022989"/>
    </source>
</evidence>
<dbReference type="InterPro" id="IPR036259">
    <property type="entry name" value="MFS_trans_sf"/>
</dbReference>
<dbReference type="PANTHER" id="PTHR43385">
    <property type="entry name" value="RIBOFLAVIN TRANSPORTER RIBJ"/>
    <property type="match status" value="1"/>
</dbReference>
<comment type="subcellular location">
    <subcellularLocation>
        <location evidence="1">Membrane</location>
        <topology evidence="1">Multi-pass membrane protein</topology>
    </subcellularLocation>
</comment>
<evidence type="ECO:0000256" key="6">
    <source>
        <dbReference type="SAM" id="Phobius"/>
    </source>
</evidence>
<keyword evidence="2" id="KW-0813">Transport</keyword>
<dbReference type="GO" id="GO:0022857">
    <property type="term" value="F:transmembrane transporter activity"/>
    <property type="evidence" value="ECO:0007669"/>
    <property type="project" value="InterPro"/>
</dbReference>
<dbReference type="SUPFAM" id="SSF103473">
    <property type="entry name" value="MFS general substrate transporter"/>
    <property type="match status" value="2"/>
</dbReference>
<keyword evidence="3 6" id="KW-0812">Transmembrane</keyword>
<dbReference type="OrthoDB" id="9793415at2"/>
<feature type="transmembrane region" description="Helical" evidence="6">
    <location>
        <begin position="99"/>
        <end position="119"/>
    </location>
</feature>
<name>A0A521C6W3_9BACT</name>
<dbReference type="GO" id="GO:0016020">
    <property type="term" value="C:membrane"/>
    <property type="evidence" value="ECO:0007669"/>
    <property type="project" value="UniProtKB-SubCell"/>
</dbReference>
<keyword evidence="5 6" id="KW-0472">Membrane</keyword>
<dbReference type="RefSeq" id="WP_142453822.1">
    <property type="nucleotide sequence ID" value="NZ_FXTP01000004.1"/>
</dbReference>
<dbReference type="Proteomes" id="UP000317557">
    <property type="component" value="Unassembled WGS sequence"/>
</dbReference>
<accession>A0A521C6W3</accession>
<feature type="transmembrane region" description="Helical" evidence="6">
    <location>
        <begin position="39"/>
        <end position="60"/>
    </location>
</feature>
<evidence type="ECO:0000256" key="2">
    <source>
        <dbReference type="ARBA" id="ARBA00022448"/>
    </source>
</evidence>
<dbReference type="Pfam" id="PF07690">
    <property type="entry name" value="MFS_1"/>
    <property type="match status" value="2"/>
</dbReference>